<evidence type="ECO:0000313" key="2">
    <source>
        <dbReference type="Proteomes" id="UP000501926"/>
    </source>
</evidence>
<gene>
    <name evidence="1" type="ORF">KsCSTR_48510</name>
</gene>
<dbReference type="EMBL" id="CP049055">
    <property type="protein sequence ID" value="QII14228.1"/>
    <property type="molecule type" value="Genomic_DNA"/>
</dbReference>
<organism evidence="1 2">
    <name type="scientific">Kuenenia stuttgartiensis</name>
    <dbReference type="NCBI Taxonomy" id="174633"/>
    <lineage>
        <taxon>Bacteria</taxon>
        <taxon>Pseudomonadati</taxon>
        <taxon>Planctomycetota</taxon>
        <taxon>Candidatus Brocadiia</taxon>
        <taxon>Candidatus Brocadiales</taxon>
        <taxon>Candidatus Brocadiaceae</taxon>
        <taxon>Candidatus Kuenenia</taxon>
    </lineage>
</organism>
<accession>A0A6G7GXA5</accession>
<name>A0A6G7GXA5_KUEST</name>
<evidence type="ECO:0000313" key="1">
    <source>
        <dbReference type="EMBL" id="QII14228.1"/>
    </source>
</evidence>
<proteinExistence type="predicted"/>
<protein>
    <submittedName>
        <fullName evidence="1">Uncharacterized protein</fullName>
    </submittedName>
</protein>
<reference evidence="1 2" key="1">
    <citation type="submission" date="2020-02" db="EMBL/GenBank/DDBJ databases">
        <title>Newly sequenced genome of strain CSTR1 showed variability in Candidatus Kuenenia stuttgartiensis genomes.</title>
        <authorList>
            <person name="Ding C."/>
            <person name="Adrian L."/>
        </authorList>
    </citation>
    <scope>NUCLEOTIDE SEQUENCE [LARGE SCALE GENOMIC DNA]</scope>
    <source>
        <strain evidence="1 2">CSTR1</strain>
    </source>
</reference>
<sequence length="46" mass="5181">MSEPARSRVMFTLNSYDLFDYKFEIEMVVICGIIPNINKGAHSSVG</sequence>
<dbReference type="AlphaFoldDB" id="A0A6G7GXA5"/>
<dbReference type="Proteomes" id="UP000501926">
    <property type="component" value="Chromosome"/>
</dbReference>